<evidence type="ECO:0000256" key="1">
    <source>
        <dbReference type="SAM" id="MobiDB-lite"/>
    </source>
</evidence>
<dbReference type="InterPro" id="IPR043442">
    <property type="entry name" value="Perm1"/>
</dbReference>
<dbReference type="Proteomes" id="UP001044222">
    <property type="component" value="Chromosome 12"/>
</dbReference>
<name>A0A9D3RTA4_ANGAN</name>
<dbReference type="PANTHER" id="PTHR47282">
    <property type="entry name" value="PGC-1 AND ERR-INDUCED REGULATOR IN MUSCLE PROTEIN 1"/>
    <property type="match status" value="1"/>
</dbReference>
<dbReference type="EMBL" id="JAFIRN010000012">
    <property type="protein sequence ID" value="KAG5838797.1"/>
    <property type="molecule type" value="Genomic_DNA"/>
</dbReference>
<evidence type="ECO:0000313" key="2">
    <source>
        <dbReference type="EMBL" id="KAG5838797.1"/>
    </source>
</evidence>
<sequence length="126" mass="13489">MADRIAATASTDVSVASGHALAMDDFDYSVQISERDWDLFFQECEECDLLPPAVAGPDDSGTSDADDGASSRSRPVEEGDPPNTTGPSTSPRNARACLWNATSARVAILVPRTFFPAVRRTPTWSP</sequence>
<dbReference type="PANTHER" id="PTHR47282:SF1">
    <property type="entry name" value="PGC-1 AND ERR-INDUCED REGULATOR IN MUSCLE PROTEIN 1"/>
    <property type="match status" value="1"/>
</dbReference>
<protein>
    <submittedName>
        <fullName evidence="2">Uncharacterized protein</fullName>
    </submittedName>
</protein>
<feature type="region of interest" description="Disordered" evidence="1">
    <location>
        <begin position="50"/>
        <end position="96"/>
    </location>
</feature>
<comment type="caution">
    <text evidence="2">The sequence shown here is derived from an EMBL/GenBank/DDBJ whole genome shotgun (WGS) entry which is preliminary data.</text>
</comment>
<evidence type="ECO:0000313" key="3">
    <source>
        <dbReference type="Proteomes" id="UP001044222"/>
    </source>
</evidence>
<dbReference type="GO" id="GO:0005737">
    <property type="term" value="C:cytoplasm"/>
    <property type="evidence" value="ECO:0007669"/>
    <property type="project" value="TreeGrafter"/>
</dbReference>
<organism evidence="2 3">
    <name type="scientific">Anguilla anguilla</name>
    <name type="common">European freshwater eel</name>
    <name type="synonym">Muraena anguilla</name>
    <dbReference type="NCBI Taxonomy" id="7936"/>
    <lineage>
        <taxon>Eukaryota</taxon>
        <taxon>Metazoa</taxon>
        <taxon>Chordata</taxon>
        <taxon>Craniata</taxon>
        <taxon>Vertebrata</taxon>
        <taxon>Euteleostomi</taxon>
        <taxon>Actinopterygii</taxon>
        <taxon>Neopterygii</taxon>
        <taxon>Teleostei</taxon>
        <taxon>Anguilliformes</taxon>
        <taxon>Anguillidae</taxon>
        <taxon>Anguilla</taxon>
    </lineage>
</organism>
<reference evidence="2" key="1">
    <citation type="submission" date="2021-01" db="EMBL/GenBank/DDBJ databases">
        <title>A chromosome-scale assembly of European eel, Anguilla anguilla.</title>
        <authorList>
            <person name="Henkel C."/>
            <person name="Jong-Raadsen S.A."/>
            <person name="Dufour S."/>
            <person name="Weltzien F.-A."/>
            <person name="Palstra A.P."/>
            <person name="Pelster B."/>
            <person name="Spaink H.P."/>
            <person name="Van Den Thillart G.E."/>
            <person name="Jansen H."/>
            <person name="Zahm M."/>
            <person name="Klopp C."/>
            <person name="Cedric C."/>
            <person name="Louis A."/>
            <person name="Berthelot C."/>
            <person name="Parey E."/>
            <person name="Roest Crollius H."/>
            <person name="Montfort J."/>
            <person name="Robinson-Rechavi M."/>
            <person name="Bucao C."/>
            <person name="Bouchez O."/>
            <person name="Gislard M."/>
            <person name="Lluch J."/>
            <person name="Milhes M."/>
            <person name="Lampietro C."/>
            <person name="Lopez Roques C."/>
            <person name="Donnadieu C."/>
            <person name="Braasch I."/>
            <person name="Desvignes T."/>
            <person name="Postlethwait J."/>
            <person name="Bobe J."/>
            <person name="Guiguen Y."/>
            <person name="Dirks R."/>
        </authorList>
    </citation>
    <scope>NUCLEOTIDE SEQUENCE</scope>
    <source>
        <strain evidence="2">Tag_6206</strain>
        <tissue evidence="2">Liver</tissue>
    </source>
</reference>
<proteinExistence type="predicted"/>
<keyword evidence="3" id="KW-1185">Reference proteome</keyword>
<dbReference type="AlphaFoldDB" id="A0A9D3RTA4"/>
<dbReference type="GO" id="GO:0005634">
    <property type="term" value="C:nucleus"/>
    <property type="evidence" value="ECO:0007669"/>
    <property type="project" value="TreeGrafter"/>
</dbReference>
<dbReference type="GO" id="GO:0014850">
    <property type="term" value="P:response to muscle activity"/>
    <property type="evidence" value="ECO:0007669"/>
    <property type="project" value="TreeGrafter"/>
</dbReference>
<feature type="compositionally biased region" description="Low complexity" evidence="1">
    <location>
        <begin position="58"/>
        <end position="73"/>
    </location>
</feature>
<gene>
    <name evidence="2" type="ORF">ANANG_G00227410</name>
</gene>
<accession>A0A9D3RTA4</accession>
<dbReference type="GO" id="GO:0006355">
    <property type="term" value="P:regulation of DNA-templated transcription"/>
    <property type="evidence" value="ECO:0007669"/>
    <property type="project" value="InterPro"/>
</dbReference>
<feature type="compositionally biased region" description="Polar residues" evidence="1">
    <location>
        <begin position="82"/>
        <end position="92"/>
    </location>
</feature>